<dbReference type="SUPFAM" id="SSF48726">
    <property type="entry name" value="Immunoglobulin"/>
    <property type="match status" value="2"/>
</dbReference>
<dbReference type="Pfam" id="PF13927">
    <property type="entry name" value="Ig_3"/>
    <property type="match status" value="1"/>
</dbReference>
<dbReference type="InterPro" id="IPR037448">
    <property type="entry name" value="Zig-8"/>
</dbReference>
<accession>A0A834XWK9</accession>
<dbReference type="FunFam" id="2.60.40.10:FF:001633">
    <property type="entry name" value="Uncharacterized protein, isoform A"/>
    <property type="match status" value="1"/>
</dbReference>
<comment type="caution">
    <text evidence="2">The sequence shown here is derived from an EMBL/GenBank/DDBJ whole genome shotgun (WGS) entry which is preliminary data.</text>
</comment>
<feature type="non-terminal residue" evidence="2">
    <location>
        <position position="1"/>
    </location>
</feature>
<dbReference type="InterPro" id="IPR007110">
    <property type="entry name" value="Ig-like_dom"/>
</dbReference>
<dbReference type="AlphaFoldDB" id="A0A834XWK9"/>
<dbReference type="SMART" id="SM00408">
    <property type="entry name" value="IGc2"/>
    <property type="match status" value="2"/>
</dbReference>
<dbReference type="PANTHER" id="PTHR23279:SF4">
    <property type="entry name" value="DEFECTIVE PROBOSCIS EXTENSION RESPONSE 2, ISOFORM F-RELATED"/>
    <property type="match status" value="1"/>
</dbReference>
<sequence>SVYWDHRPMGINGQQNNGMSDWPYFEPNVPRNVTTAIGQTAFLHCRVYQRSDKEVSWMRKRDMHILSAGISTYTSDLRFQVIHPDKSENWTLQIKSPQLRDSGIYECQVSTEPKMSLNYTLNVVESRARIQGPSDIYLKTGSLLVLTCVMSQGPHDLGTVAWYRDNQAVVTSPRNENDIDAEPRITVETEWSDALTSRLRITYAKTSDSGNYSCVPTVAQRSSVNVHIINGEHPAAMQHGNTAVGAPTPGAYLLLVLILGQFR</sequence>
<dbReference type="FunFam" id="2.60.40.10:FF:000129">
    <property type="entry name" value="CLUMA_CG018772, isoform A"/>
    <property type="match status" value="1"/>
</dbReference>
<dbReference type="GO" id="GO:0032589">
    <property type="term" value="C:neuron projection membrane"/>
    <property type="evidence" value="ECO:0007669"/>
    <property type="project" value="TreeGrafter"/>
</dbReference>
<dbReference type="GO" id="GO:0050808">
    <property type="term" value="P:synapse organization"/>
    <property type="evidence" value="ECO:0007669"/>
    <property type="project" value="TreeGrafter"/>
</dbReference>
<dbReference type="EMBL" id="JACMRX010000003">
    <property type="protein sequence ID" value="KAF7993411.1"/>
    <property type="molecule type" value="Genomic_DNA"/>
</dbReference>
<dbReference type="PROSITE" id="PS50835">
    <property type="entry name" value="IG_LIKE"/>
    <property type="match status" value="2"/>
</dbReference>
<organism evidence="2 3">
    <name type="scientific">Aphidius gifuensis</name>
    <name type="common">Parasitoid wasp</name>
    <dbReference type="NCBI Taxonomy" id="684658"/>
    <lineage>
        <taxon>Eukaryota</taxon>
        <taxon>Metazoa</taxon>
        <taxon>Ecdysozoa</taxon>
        <taxon>Arthropoda</taxon>
        <taxon>Hexapoda</taxon>
        <taxon>Insecta</taxon>
        <taxon>Pterygota</taxon>
        <taxon>Neoptera</taxon>
        <taxon>Endopterygota</taxon>
        <taxon>Hymenoptera</taxon>
        <taxon>Apocrita</taxon>
        <taxon>Ichneumonoidea</taxon>
        <taxon>Braconidae</taxon>
        <taxon>Aphidiinae</taxon>
        <taxon>Aphidius</taxon>
    </lineage>
</organism>
<name>A0A834XWK9_APHGI</name>
<reference evidence="2 3" key="1">
    <citation type="submission" date="2020-08" db="EMBL/GenBank/DDBJ databases">
        <title>Aphidius gifuensis genome sequencing and assembly.</title>
        <authorList>
            <person name="Du Z."/>
        </authorList>
    </citation>
    <scope>NUCLEOTIDE SEQUENCE [LARGE SCALE GENOMIC DNA]</scope>
    <source>
        <strain evidence="2">YNYX2018</strain>
        <tissue evidence="2">Adults</tissue>
    </source>
</reference>
<gene>
    <name evidence="2" type="ORF">HCN44_009997</name>
</gene>
<dbReference type="Pfam" id="PF07679">
    <property type="entry name" value="I-set"/>
    <property type="match status" value="1"/>
</dbReference>
<dbReference type="InterPro" id="IPR003598">
    <property type="entry name" value="Ig_sub2"/>
</dbReference>
<dbReference type="InterPro" id="IPR013098">
    <property type="entry name" value="Ig_I-set"/>
</dbReference>
<feature type="domain" description="Ig-like" evidence="1">
    <location>
        <begin position="113"/>
        <end position="225"/>
    </location>
</feature>
<dbReference type="InterPro" id="IPR013783">
    <property type="entry name" value="Ig-like_fold"/>
</dbReference>
<dbReference type="OrthoDB" id="190835at2759"/>
<evidence type="ECO:0000313" key="3">
    <source>
        <dbReference type="Proteomes" id="UP000639338"/>
    </source>
</evidence>
<protein>
    <recommendedName>
        <fullName evidence="1">Ig-like domain-containing protein</fullName>
    </recommendedName>
</protein>
<dbReference type="CDD" id="cd00099">
    <property type="entry name" value="IgV"/>
    <property type="match status" value="1"/>
</dbReference>
<keyword evidence="3" id="KW-1185">Reference proteome</keyword>
<dbReference type="InterPro" id="IPR036179">
    <property type="entry name" value="Ig-like_dom_sf"/>
</dbReference>
<evidence type="ECO:0000259" key="1">
    <source>
        <dbReference type="PROSITE" id="PS50835"/>
    </source>
</evidence>
<dbReference type="Gene3D" id="2.60.40.10">
    <property type="entry name" value="Immunoglobulins"/>
    <property type="match status" value="2"/>
</dbReference>
<evidence type="ECO:0000313" key="2">
    <source>
        <dbReference type="EMBL" id="KAF7993411.1"/>
    </source>
</evidence>
<dbReference type="InterPro" id="IPR003599">
    <property type="entry name" value="Ig_sub"/>
</dbReference>
<proteinExistence type="predicted"/>
<dbReference type="PANTHER" id="PTHR23279">
    <property type="entry name" value="DEFECTIVE PROBOSCIS EXTENSION RESPONSE DPR -RELATED"/>
    <property type="match status" value="1"/>
</dbReference>
<feature type="domain" description="Ig-like" evidence="1">
    <location>
        <begin position="23"/>
        <end position="110"/>
    </location>
</feature>
<dbReference type="Proteomes" id="UP000639338">
    <property type="component" value="Unassembled WGS sequence"/>
</dbReference>
<dbReference type="SMART" id="SM00409">
    <property type="entry name" value="IG"/>
    <property type="match status" value="2"/>
</dbReference>